<dbReference type="KEGG" id="nkr:NKOR_06270"/>
<dbReference type="EMBL" id="CP003842">
    <property type="protein sequence ID" value="AFS81135.1"/>
    <property type="molecule type" value="Genomic_DNA"/>
</dbReference>
<proteinExistence type="predicted"/>
<evidence type="ECO:0000313" key="1">
    <source>
        <dbReference type="EMBL" id="AFS81135.1"/>
    </source>
</evidence>
<dbReference type="HOGENOM" id="CLU_1987516_0_0_2"/>
<accession>K0B839</accession>
<dbReference type="PATRIC" id="fig|1229908.8.peg.1369"/>
<protein>
    <submittedName>
        <fullName evidence="1">Uncharacterized protein</fullName>
    </submittedName>
</protein>
<evidence type="ECO:0000313" key="2">
    <source>
        <dbReference type="Proteomes" id="UP000006101"/>
    </source>
</evidence>
<keyword evidence="2" id="KW-1185">Reference proteome</keyword>
<gene>
    <name evidence="1" type="ORF">NKOR_06270</name>
</gene>
<reference evidence="1 2" key="1">
    <citation type="journal article" date="2012" name="J. Bacteriol.">
        <title>Draft Genome Sequence of an Ammonia-Oxidizing Archaeon, "Candidatus Nitrosopumilus koreensis" AR1, from Marine Sediment.</title>
        <authorList>
            <person name="Park S.J."/>
            <person name="Kim J.G."/>
            <person name="Jung M.Y."/>
            <person name="Kim S.J."/>
            <person name="Cha I.T."/>
            <person name="Kwon K."/>
            <person name="Lee J.H."/>
            <person name="Rhee S.K."/>
        </authorList>
    </citation>
    <scope>NUCLEOTIDE SEQUENCE [LARGE SCALE GENOMIC DNA]</scope>
    <source>
        <strain evidence="1 2">AR1</strain>
    </source>
</reference>
<dbReference type="Proteomes" id="UP000006101">
    <property type="component" value="Chromosome"/>
</dbReference>
<sequence length="129" mass="15323">MQIKIMEIKGMYMLKTSEFTEEKIQESLKMLYADRQNEFRTISEVFLGKDRLNQTPEWKEFVLNFCLDVEDSFKTWSNQKQPSTTSPQKALTILRQIGNGMTSMNQLTHILNLAFNISKEFKEIYRRLK</sequence>
<organism evidence="1 2">
    <name type="scientific">Candidatus Nitrosopumilus koreensis AR1</name>
    <dbReference type="NCBI Taxonomy" id="1229908"/>
    <lineage>
        <taxon>Archaea</taxon>
        <taxon>Nitrososphaerota</taxon>
        <taxon>Nitrososphaeria</taxon>
        <taxon>Nitrosopumilales</taxon>
        <taxon>Nitrosopumilaceae</taxon>
        <taxon>Nitrosopumilus</taxon>
    </lineage>
</organism>
<dbReference type="AlphaFoldDB" id="K0B839"/>
<name>K0B839_9ARCH</name>